<protein>
    <recommendedName>
        <fullName evidence="5">C2H2-type domain-containing protein</fullName>
    </recommendedName>
</protein>
<evidence type="ECO:0000313" key="4">
    <source>
        <dbReference type="Proteomes" id="UP001165060"/>
    </source>
</evidence>
<organism evidence="3 4">
    <name type="scientific">Tetraparma gracilis</name>
    <dbReference type="NCBI Taxonomy" id="2962635"/>
    <lineage>
        <taxon>Eukaryota</taxon>
        <taxon>Sar</taxon>
        <taxon>Stramenopiles</taxon>
        <taxon>Ochrophyta</taxon>
        <taxon>Bolidophyceae</taxon>
        <taxon>Parmales</taxon>
        <taxon>Triparmaceae</taxon>
        <taxon>Tetraparma</taxon>
    </lineage>
</organism>
<dbReference type="InterPro" id="IPR002110">
    <property type="entry name" value="Ankyrin_rpt"/>
</dbReference>
<dbReference type="EMBL" id="BRYB01000192">
    <property type="protein sequence ID" value="GMI24933.1"/>
    <property type="molecule type" value="Genomic_DNA"/>
</dbReference>
<feature type="compositionally biased region" description="Basic and acidic residues" evidence="1">
    <location>
        <begin position="803"/>
        <end position="816"/>
    </location>
</feature>
<keyword evidence="2" id="KW-1133">Transmembrane helix</keyword>
<sequence>MTARVPTTIQAGTAPGGVSRSASSGATSTGGVASAVSSLGGRARDVSPKDALLLLDDLLSLVAVVFKTHARCAVVDAARLKQLGAYFESADCKATAAEKALVARSRTYGEKAWSRLKGTVREPVEYFVSLADASSAWGKAAADVDAPASLVAAWLWRGNSYEGLANFVASDGDRISWGLDVPGAQSRFSVIGAKVPLVDDRVISSWYAWERAGSGEFTIGVAPHKEHPDEAYKKEVDDAIASHKSAAKSTEATVIGCWFIQPLATSVCRVTFVVRGTMGGMMWIKHVQAARGERSIAWGKGACVLDCPAATAVAWSMAFCGRDRMRISEEEGNPARLVVARRTPHDDTVATVKAMPFPLRNRDFVARQIGFQHDNSIFHASGSVDDIVDYGFSSTTRIVRGTSNCLLKLTPMKDGDQCQLEFFIMLDAGGNVPAWVVNSKIPNALELMEEMRQCSVMRKRFDKSDAIDAANNLRLVSMIRNHNGSYSEEEKEIFRKGMARLELFKGGNRTVTVKKVKAQARFVKTEIAFEEGDPLGWGRSETLVRASKEQILAYLWDMEARCRWVAADIERTVLERKNDHHLIAYQCRNGEHLGIAANLTAHAAVDEWIHRYPAMRELELEYIWFRSFMDTVAQRLLETVSWGTKARLYTGAGLSILDFGSDVYMIRAYATTGQMGTAQLLASMVGLDDQLRLRPGELGGCYWSLSMVSALLMPLAAVSIYFQKTVDDAAFSEGFAWAVAAGSICAWILFFAIFLRLMKPKYVSTFFSTETGHEWVKSYFASEVVETKRLIFEHNKKLWTSIRGDEKPQEKPKRDGSVAVPLVSPTSSPAPHSFVTLSSLSALLLPLFQSSTRSTHTVSLSPSHILTLTPLLPDYPCHLCPSRLPTGKGLWWHLLTVHGVPASEGKQRVRDHDERALSASVLPAQVLQRRTKRAKKKAPLDAYIEELMEDPARLPASVPAEHFQISSLQPSSLLTYLPSLPLDLAVHLLSLLPPSVPLNQPQLGVRGFAGRTILHWCCRYGNAELARHLLASYPPSALPPGAATKDGTNAAHLACYSLSVPCLRVLVEALGAEEARGMVSATNEFSCDGALWAAQGSRLRRQGGAELSAGEVDGMIRETLEFLAVELKVPLTAKNTNGHSVYHKLAQRNHPGAIEFLRDSGVEIKIERDGGGWWPSDLAEMEGWERCVRIMREMERDAREEEEEEEEERRGVAGRAGGGDVKLAKAGSGGIDVNELD</sequence>
<feature type="transmembrane region" description="Helical" evidence="2">
    <location>
        <begin position="702"/>
        <end position="722"/>
    </location>
</feature>
<gene>
    <name evidence="3" type="ORF">TeGR_g15166</name>
</gene>
<dbReference type="SUPFAM" id="SSF55961">
    <property type="entry name" value="Bet v1-like"/>
    <property type="match status" value="2"/>
</dbReference>
<dbReference type="InterPro" id="IPR036770">
    <property type="entry name" value="Ankyrin_rpt-contain_sf"/>
</dbReference>
<dbReference type="SMART" id="SM00248">
    <property type="entry name" value="ANK"/>
    <property type="match status" value="3"/>
</dbReference>
<feature type="region of interest" description="Disordered" evidence="1">
    <location>
        <begin position="1195"/>
        <end position="1237"/>
    </location>
</feature>
<dbReference type="Gene3D" id="3.30.530.20">
    <property type="match status" value="1"/>
</dbReference>
<evidence type="ECO:0000256" key="2">
    <source>
        <dbReference type="SAM" id="Phobius"/>
    </source>
</evidence>
<dbReference type="Gene3D" id="1.25.40.20">
    <property type="entry name" value="Ankyrin repeat-containing domain"/>
    <property type="match status" value="1"/>
</dbReference>
<evidence type="ECO:0008006" key="5">
    <source>
        <dbReference type="Google" id="ProtNLM"/>
    </source>
</evidence>
<keyword evidence="2" id="KW-0812">Transmembrane</keyword>
<proteinExistence type="predicted"/>
<comment type="caution">
    <text evidence="3">The sequence shown here is derived from an EMBL/GenBank/DDBJ whole genome shotgun (WGS) entry which is preliminary data.</text>
</comment>
<evidence type="ECO:0000313" key="3">
    <source>
        <dbReference type="EMBL" id="GMI24933.1"/>
    </source>
</evidence>
<feature type="transmembrane region" description="Helical" evidence="2">
    <location>
        <begin position="734"/>
        <end position="755"/>
    </location>
</feature>
<dbReference type="Proteomes" id="UP001165060">
    <property type="component" value="Unassembled WGS sequence"/>
</dbReference>
<reference evidence="3 4" key="1">
    <citation type="journal article" date="2023" name="Commun. Biol.">
        <title>Genome analysis of Parmales, the sister group of diatoms, reveals the evolutionary specialization of diatoms from phago-mixotrophs to photoautotrophs.</title>
        <authorList>
            <person name="Ban H."/>
            <person name="Sato S."/>
            <person name="Yoshikawa S."/>
            <person name="Yamada K."/>
            <person name="Nakamura Y."/>
            <person name="Ichinomiya M."/>
            <person name="Sato N."/>
            <person name="Blanc-Mathieu R."/>
            <person name="Endo H."/>
            <person name="Kuwata A."/>
            <person name="Ogata H."/>
        </authorList>
    </citation>
    <scope>NUCLEOTIDE SEQUENCE [LARGE SCALE GENOMIC DNA]</scope>
</reference>
<keyword evidence="4" id="KW-1185">Reference proteome</keyword>
<keyword evidence="2" id="KW-0472">Membrane</keyword>
<name>A0ABQ6MFL3_9STRA</name>
<feature type="region of interest" description="Disordered" evidence="1">
    <location>
        <begin position="803"/>
        <end position="828"/>
    </location>
</feature>
<dbReference type="InterPro" id="IPR023393">
    <property type="entry name" value="START-like_dom_sf"/>
</dbReference>
<evidence type="ECO:0000256" key="1">
    <source>
        <dbReference type="SAM" id="MobiDB-lite"/>
    </source>
</evidence>
<feature type="compositionally biased region" description="Low complexity" evidence="1">
    <location>
        <begin position="16"/>
        <end position="29"/>
    </location>
</feature>
<dbReference type="SUPFAM" id="SSF48403">
    <property type="entry name" value="Ankyrin repeat"/>
    <property type="match status" value="1"/>
</dbReference>
<feature type="compositionally biased region" description="Polar residues" evidence="1">
    <location>
        <begin position="1"/>
        <end position="11"/>
    </location>
</feature>
<accession>A0ABQ6MFL3</accession>
<dbReference type="Pfam" id="PF12796">
    <property type="entry name" value="Ank_2"/>
    <property type="match status" value="1"/>
</dbReference>
<feature type="region of interest" description="Disordered" evidence="1">
    <location>
        <begin position="1"/>
        <end position="29"/>
    </location>
</feature>